<keyword evidence="3" id="KW-1185">Reference proteome</keyword>
<feature type="transmembrane region" description="Helical" evidence="1">
    <location>
        <begin position="44"/>
        <end position="67"/>
    </location>
</feature>
<dbReference type="Proteomes" id="UP000267606">
    <property type="component" value="Unassembled WGS sequence"/>
</dbReference>
<sequence>MIRIIPTVSEIVTNHVSMEDFAKKNHEILKNEKQSKKSRIYHKLGYFFTIRMMIAVLMSSCLMAISVTTTNLAGSLVCMVIKEDEKVTNLQTTR</sequence>
<protein>
    <submittedName>
        <fullName evidence="4">ABC transporter ATP-binding protein</fullName>
    </submittedName>
</protein>
<keyword evidence="1" id="KW-0812">Transmembrane</keyword>
<proteinExistence type="predicted"/>
<gene>
    <name evidence="2" type="ORF">OFLC_LOCUS7250</name>
</gene>
<accession>A0A183HID8</accession>
<reference evidence="4" key="1">
    <citation type="submission" date="2016-06" db="UniProtKB">
        <authorList>
            <consortium name="WormBaseParasite"/>
        </authorList>
    </citation>
    <scope>IDENTIFICATION</scope>
</reference>
<keyword evidence="1" id="KW-1133">Transmembrane helix</keyword>
<reference evidence="2 3" key="2">
    <citation type="submission" date="2018-11" db="EMBL/GenBank/DDBJ databases">
        <authorList>
            <consortium name="Pathogen Informatics"/>
        </authorList>
    </citation>
    <scope>NUCLEOTIDE SEQUENCE [LARGE SCALE GENOMIC DNA]</scope>
</reference>
<evidence type="ECO:0000313" key="4">
    <source>
        <dbReference type="WBParaSite" id="OFLC_0000724901-mRNA-1"/>
    </source>
</evidence>
<dbReference type="WBParaSite" id="OFLC_0000724901-mRNA-1">
    <property type="protein sequence ID" value="OFLC_0000724901-mRNA-1"/>
    <property type="gene ID" value="OFLC_0000724901"/>
</dbReference>
<evidence type="ECO:0000313" key="3">
    <source>
        <dbReference type="Proteomes" id="UP000267606"/>
    </source>
</evidence>
<dbReference type="STRING" id="387005.A0A183HID8"/>
<dbReference type="AlphaFoldDB" id="A0A183HID8"/>
<dbReference type="EMBL" id="UZAJ01007433">
    <property type="protein sequence ID" value="VDO50029.1"/>
    <property type="molecule type" value="Genomic_DNA"/>
</dbReference>
<keyword evidence="1" id="KW-0472">Membrane</keyword>
<evidence type="ECO:0000256" key="1">
    <source>
        <dbReference type="SAM" id="Phobius"/>
    </source>
</evidence>
<evidence type="ECO:0000313" key="2">
    <source>
        <dbReference type="EMBL" id="VDO50029.1"/>
    </source>
</evidence>
<organism evidence="4">
    <name type="scientific">Onchocerca flexuosa</name>
    <dbReference type="NCBI Taxonomy" id="387005"/>
    <lineage>
        <taxon>Eukaryota</taxon>
        <taxon>Metazoa</taxon>
        <taxon>Ecdysozoa</taxon>
        <taxon>Nematoda</taxon>
        <taxon>Chromadorea</taxon>
        <taxon>Rhabditida</taxon>
        <taxon>Spirurina</taxon>
        <taxon>Spiruromorpha</taxon>
        <taxon>Filarioidea</taxon>
        <taxon>Onchocercidae</taxon>
        <taxon>Onchocerca</taxon>
    </lineage>
</organism>
<name>A0A183HID8_9BILA</name>